<gene>
    <name evidence="1" type="ORF">GPM918_LOCUS26057</name>
    <name evidence="2" type="ORF">SRO942_LOCUS26145</name>
</gene>
<sequence length="169" mass="18904">MSDKIDFCEGDIYFTSTPIPPSLTEVDSDEEYSYFLRPVSNHIDSSEKHSSSPLTLLQTHRLREPISLDEDCNLFLISGSKRPNSPIDKTSAAIAHITDADNDEDHSDSFEDATIHLSDTSIIADIKKNAKIDVAGPEPFTSIRQQTIDNSNCRIILQAWRPNSVERLV</sequence>
<dbReference type="Proteomes" id="UP000681722">
    <property type="component" value="Unassembled WGS sequence"/>
</dbReference>
<name>A0A815A1Y1_9BILA</name>
<keyword evidence="3" id="KW-1185">Reference proteome</keyword>
<dbReference type="EMBL" id="CAJNOQ010010349">
    <property type="protein sequence ID" value="CAF1249393.1"/>
    <property type="molecule type" value="Genomic_DNA"/>
</dbReference>
<evidence type="ECO:0000313" key="1">
    <source>
        <dbReference type="EMBL" id="CAF1249393.1"/>
    </source>
</evidence>
<dbReference type="Proteomes" id="UP000663829">
    <property type="component" value="Unassembled WGS sequence"/>
</dbReference>
<protein>
    <submittedName>
        <fullName evidence="1">Uncharacterized protein</fullName>
    </submittedName>
</protein>
<organism evidence="1 3">
    <name type="scientific">Didymodactylos carnosus</name>
    <dbReference type="NCBI Taxonomy" id="1234261"/>
    <lineage>
        <taxon>Eukaryota</taxon>
        <taxon>Metazoa</taxon>
        <taxon>Spiralia</taxon>
        <taxon>Gnathifera</taxon>
        <taxon>Rotifera</taxon>
        <taxon>Eurotatoria</taxon>
        <taxon>Bdelloidea</taxon>
        <taxon>Philodinida</taxon>
        <taxon>Philodinidae</taxon>
        <taxon>Didymodactylos</taxon>
    </lineage>
</organism>
<evidence type="ECO:0000313" key="3">
    <source>
        <dbReference type="Proteomes" id="UP000663829"/>
    </source>
</evidence>
<evidence type="ECO:0000313" key="2">
    <source>
        <dbReference type="EMBL" id="CAF4017864.1"/>
    </source>
</evidence>
<dbReference type="AlphaFoldDB" id="A0A815A1Y1"/>
<comment type="caution">
    <text evidence="1">The sequence shown here is derived from an EMBL/GenBank/DDBJ whole genome shotgun (WGS) entry which is preliminary data.</text>
</comment>
<proteinExistence type="predicted"/>
<accession>A0A815A1Y1</accession>
<dbReference type="EMBL" id="CAJOBC010013916">
    <property type="protein sequence ID" value="CAF4017864.1"/>
    <property type="molecule type" value="Genomic_DNA"/>
</dbReference>
<reference evidence="1" key="1">
    <citation type="submission" date="2021-02" db="EMBL/GenBank/DDBJ databases">
        <authorList>
            <person name="Nowell W R."/>
        </authorList>
    </citation>
    <scope>NUCLEOTIDE SEQUENCE</scope>
</reference>